<dbReference type="InterPro" id="IPR001296">
    <property type="entry name" value="Glyco_trans_1"/>
</dbReference>
<feature type="domain" description="Glycosyl transferase family 1" evidence="2">
    <location>
        <begin position="168"/>
        <end position="302"/>
    </location>
</feature>
<dbReference type="SUPFAM" id="SSF53756">
    <property type="entry name" value="UDP-Glycosyltransferase/glycogen phosphorylase"/>
    <property type="match status" value="1"/>
</dbReference>
<dbReference type="Pfam" id="PF00534">
    <property type="entry name" value="Glycos_transf_1"/>
    <property type="match status" value="1"/>
</dbReference>
<dbReference type="PANTHER" id="PTHR46401:SF2">
    <property type="entry name" value="GLYCOSYLTRANSFERASE WBBK-RELATED"/>
    <property type="match status" value="1"/>
</dbReference>
<dbReference type="PANTHER" id="PTHR46401">
    <property type="entry name" value="GLYCOSYLTRANSFERASE WBBK-RELATED"/>
    <property type="match status" value="1"/>
</dbReference>
<gene>
    <name evidence="3" type="ORF">KM029_05950</name>
</gene>
<keyword evidence="4" id="KW-1185">Reference proteome</keyword>
<keyword evidence="1 3" id="KW-0808">Transferase</keyword>
<dbReference type="RefSeq" id="WP_144072395.1">
    <property type="nucleotide sequence ID" value="NZ_CP076128.1"/>
</dbReference>
<evidence type="ECO:0000259" key="2">
    <source>
        <dbReference type="Pfam" id="PF00534"/>
    </source>
</evidence>
<dbReference type="Gene3D" id="3.40.50.2000">
    <property type="entry name" value="Glycogen Phosphorylase B"/>
    <property type="match status" value="2"/>
</dbReference>
<organism evidence="3 4">
    <name type="scientific">Flammeovirga kamogawensis</name>
    <dbReference type="NCBI Taxonomy" id="373891"/>
    <lineage>
        <taxon>Bacteria</taxon>
        <taxon>Pseudomonadati</taxon>
        <taxon>Bacteroidota</taxon>
        <taxon>Cytophagia</taxon>
        <taxon>Cytophagales</taxon>
        <taxon>Flammeovirgaceae</taxon>
        <taxon>Flammeovirga</taxon>
    </lineage>
</organism>
<proteinExistence type="predicted"/>
<dbReference type="EMBL" id="CP076128">
    <property type="protein sequence ID" value="QWG08479.1"/>
    <property type="molecule type" value="Genomic_DNA"/>
</dbReference>
<dbReference type="GO" id="GO:0016757">
    <property type="term" value="F:glycosyltransferase activity"/>
    <property type="evidence" value="ECO:0007669"/>
    <property type="project" value="UniProtKB-KW"/>
</dbReference>
<evidence type="ECO:0000256" key="1">
    <source>
        <dbReference type="ARBA" id="ARBA00022679"/>
    </source>
</evidence>
<evidence type="ECO:0000313" key="4">
    <source>
        <dbReference type="Proteomes" id="UP000682802"/>
    </source>
</evidence>
<dbReference type="EC" id="2.4.-.-" evidence="3"/>
<name>A0ABX8GYI2_9BACT</name>
<accession>A0ABX8GYI2</accession>
<keyword evidence="3" id="KW-0328">Glycosyltransferase</keyword>
<evidence type="ECO:0000313" key="3">
    <source>
        <dbReference type="EMBL" id="QWG08479.1"/>
    </source>
</evidence>
<reference evidence="3 4" key="1">
    <citation type="submission" date="2021-05" db="EMBL/GenBank/DDBJ databases">
        <title>Comparative genomic studies on the polysaccharide-degrading batcterial strains of the Flammeovirga genus.</title>
        <authorList>
            <person name="Zewei F."/>
            <person name="Zheng Z."/>
            <person name="Yu L."/>
            <person name="Ruyue G."/>
            <person name="Yanhong M."/>
            <person name="Yuanyuan C."/>
            <person name="Jingyan G."/>
            <person name="Wenjun H."/>
        </authorList>
    </citation>
    <scope>NUCLEOTIDE SEQUENCE [LARGE SCALE GENOMIC DNA]</scope>
    <source>
        <strain evidence="3 4">YS10</strain>
    </source>
</reference>
<protein>
    <submittedName>
        <fullName evidence="3">Glycosyltransferase</fullName>
        <ecNumber evidence="3">2.4.-.-</ecNumber>
    </submittedName>
</protein>
<sequence>MTNIILRKKNSSQFSIEEIFNNLIKSNKLSNVNKVVVPHNKLNIRNILQNILFIKKYYNEVNHVTGDIHYLVPFLGKKTILTVHDIQSTFKGSKINIFIKKIFWYYIPFIFAKEITAISVKTYEEILSLAPWVKYKLSIINNPIDIETCKIKRTLIKNDRSILIIGTKKNKNIIRIFESIKNLNTHVNIIGELNDSQLNIAIKNKINFNQYIDLSYDEVLNLYAKSYILCFPSLYEGFGMPIIEAQAIGTPVITSNLSPMNQISNNDNSILVNPYSVLEITNAIKKLLKDEHLYQKLQKNGFENVNKYSLNRIANKYKLLYNKIRIS</sequence>
<dbReference type="Proteomes" id="UP000682802">
    <property type="component" value="Chromosome 1"/>
</dbReference>